<reference evidence="1 2" key="1">
    <citation type="journal article" date="2018" name="Sci. Rep.">
        <title>Genomic and ecological study of two distinctive freshwater bacteriophages infecting a Comamonadaceae bacterium.</title>
        <authorList>
            <person name="Moon K."/>
            <person name="Kang I."/>
            <person name="Kim S."/>
            <person name="Kim S.J."/>
            <person name="Cho J.C."/>
        </authorList>
    </citation>
    <scope>NUCLEOTIDE SEQUENCE [LARGE SCALE GENOMIC DNA]</scope>
</reference>
<dbReference type="Proteomes" id="UP000261817">
    <property type="component" value="Segment"/>
</dbReference>
<name>A0A384V0Y8_9CAUD</name>
<proteinExistence type="predicted"/>
<sequence length="42" mass="4184">MQGRAGTLAYLGQVAGLVGAIEGLGGALADSAREWAICFFAA</sequence>
<organism evidence="1 2">
    <name type="scientific">Curvibacter phage P26059B</name>
    <dbReference type="NCBI Taxonomy" id="1983784"/>
    <lineage>
        <taxon>Viruses</taxon>
        <taxon>Duplodnaviria</taxon>
        <taxon>Heunggongvirae</taxon>
        <taxon>Uroviricota</taxon>
        <taxon>Caudoviricetes</taxon>
        <taxon>Autographivirales</taxon>
        <taxon>Autonotataviridae</taxon>
        <taxon>Kalppathivirus</taxon>
        <taxon>Kalppathivirus P26059B</taxon>
    </lineage>
</organism>
<evidence type="ECO:0000313" key="2">
    <source>
        <dbReference type="Proteomes" id="UP000261817"/>
    </source>
</evidence>
<dbReference type="EMBL" id="KY981272">
    <property type="protein sequence ID" value="ASJ79316.1"/>
    <property type="molecule type" value="Genomic_DNA"/>
</dbReference>
<keyword evidence="2" id="KW-1185">Reference proteome</keyword>
<evidence type="ECO:0000313" key="1">
    <source>
        <dbReference type="EMBL" id="ASJ79316.1"/>
    </source>
</evidence>
<gene>
    <name evidence="1" type="ORF">P26059B_0040</name>
</gene>
<accession>A0A384V0Y8</accession>
<protein>
    <submittedName>
        <fullName evidence="1">Uncharacterized protein</fullName>
    </submittedName>
</protein>